<dbReference type="GO" id="GO:0051539">
    <property type="term" value="F:4 iron, 4 sulfur cluster binding"/>
    <property type="evidence" value="ECO:0007669"/>
    <property type="project" value="UniProtKB-KW"/>
</dbReference>
<dbReference type="AlphaFoldDB" id="A0A484HH79"/>
<gene>
    <name evidence="8" type="ORF">EPICR_100022</name>
</gene>
<sequence>MVTHDKAKQDSGRGAPDPSALRAMLREFDSSRVRMWLDICSGCGLCAESCFYYLSGDRDPKLSPAYKARSTFGEMVRKKGKATRAFMERCYETAFFKCTGCKRCSQFCPFGIDIASMMFFVRSLCHSQGIPESGLTVLSENHRKTGNHSGISKEEFIDTCQWIEEETRDEIRGAELPIDKENARYVYTLNPREIVFQPQEVGLAAKILTLAGESWTLPSRGWDCTNLPMFMGDRKLAGETVREVYDAARRLKAEKVLLTECGHAYRSLVFEGPYLAGYPDGRPPVEIVHSVQLFYEYLKDGRIRIDPAKRFKEPVTYQDPCGISRNGGLWKTARKIIPYLADDFREMSPSKDYNHCCGGGAGLIPMGASHKAKRMASGRFKAGQIRKTGAGIVITSCHNCFDQVSDLSEEYGLGVKAFLFKEALDHMLLIPDALKPHAGPAETSPGETGAA</sequence>
<evidence type="ECO:0000313" key="8">
    <source>
        <dbReference type="EMBL" id="VEN72980.1"/>
    </source>
</evidence>
<dbReference type="SUPFAM" id="SSF46548">
    <property type="entry name" value="alpha-helical ferredoxin"/>
    <property type="match status" value="1"/>
</dbReference>
<protein>
    <recommendedName>
        <fullName evidence="7">4Fe-4S ferredoxin-type domain-containing protein</fullName>
    </recommendedName>
</protein>
<proteinExistence type="predicted"/>
<evidence type="ECO:0000256" key="1">
    <source>
        <dbReference type="ARBA" id="ARBA00022448"/>
    </source>
</evidence>
<keyword evidence="2" id="KW-0004">4Fe-4S</keyword>
<evidence type="ECO:0000256" key="4">
    <source>
        <dbReference type="ARBA" id="ARBA00022982"/>
    </source>
</evidence>
<dbReference type="InterPro" id="IPR009051">
    <property type="entry name" value="Helical_ferredxn"/>
</dbReference>
<reference evidence="8" key="1">
    <citation type="submission" date="2019-01" db="EMBL/GenBank/DDBJ databases">
        <authorList>
            <consortium name="Genoscope - CEA"/>
            <person name="William W."/>
        </authorList>
    </citation>
    <scope>NUCLEOTIDE SEQUENCE</scope>
    <source>
        <strain evidence="8">CR-1</strain>
    </source>
</reference>
<organism evidence="8">
    <name type="scientific">uncultured Desulfobacteraceae bacterium</name>
    <dbReference type="NCBI Taxonomy" id="218296"/>
    <lineage>
        <taxon>Bacteria</taxon>
        <taxon>Pseudomonadati</taxon>
        <taxon>Thermodesulfobacteriota</taxon>
        <taxon>Desulfobacteria</taxon>
        <taxon>Desulfobacterales</taxon>
        <taxon>Desulfobacteraceae</taxon>
        <taxon>environmental samples</taxon>
    </lineage>
</organism>
<feature type="domain" description="4Fe-4S ferredoxin-type" evidence="7">
    <location>
        <begin position="89"/>
        <end position="117"/>
    </location>
</feature>
<dbReference type="PANTHER" id="PTHR43551">
    <property type="entry name" value="FUMARATE REDUCTASE IRON-SULFUR SUBUNIT"/>
    <property type="match status" value="1"/>
</dbReference>
<dbReference type="PANTHER" id="PTHR43551:SF1">
    <property type="entry name" value="HETERODISULFIDE REDUCTASE"/>
    <property type="match status" value="1"/>
</dbReference>
<dbReference type="Gene3D" id="1.10.1060.10">
    <property type="entry name" value="Alpha-helical ferredoxin"/>
    <property type="match status" value="1"/>
</dbReference>
<dbReference type="Pfam" id="PF02754">
    <property type="entry name" value="CCG"/>
    <property type="match status" value="1"/>
</dbReference>
<evidence type="ECO:0000256" key="5">
    <source>
        <dbReference type="ARBA" id="ARBA00023004"/>
    </source>
</evidence>
<evidence type="ECO:0000259" key="7">
    <source>
        <dbReference type="PROSITE" id="PS51379"/>
    </source>
</evidence>
<evidence type="ECO:0000256" key="2">
    <source>
        <dbReference type="ARBA" id="ARBA00022485"/>
    </source>
</evidence>
<dbReference type="GO" id="GO:0016491">
    <property type="term" value="F:oxidoreductase activity"/>
    <property type="evidence" value="ECO:0007669"/>
    <property type="project" value="UniProtKB-ARBA"/>
</dbReference>
<keyword evidence="5" id="KW-0408">Iron</keyword>
<keyword evidence="3" id="KW-0479">Metal-binding</keyword>
<evidence type="ECO:0000256" key="6">
    <source>
        <dbReference type="ARBA" id="ARBA00023014"/>
    </source>
</evidence>
<dbReference type="InterPro" id="IPR004017">
    <property type="entry name" value="Cys_rich_dom"/>
</dbReference>
<keyword evidence="6" id="KW-0411">Iron-sulfur</keyword>
<accession>A0A484HH79</accession>
<evidence type="ECO:0000256" key="3">
    <source>
        <dbReference type="ARBA" id="ARBA00022723"/>
    </source>
</evidence>
<keyword evidence="1" id="KW-0813">Transport</keyword>
<dbReference type="GO" id="GO:0046872">
    <property type="term" value="F:metal ion binding"/>
    <property type="evidence" value="ECO:0007669"/>
    <property type="project" value="UniProtKB-KW"/>
</dbReference>
<dbReference type="InterPro" id="IPR017900">
    <property type="entry name" value="4Fe4S_Fe_S_CS"/>
</dbReference>
<keyword evidence="4" id="KW-0249">Electron transport</keyword>
<dbReference type="InterPro" id="IPR017896">
    <property type="entry name" value="4Fe4S_Fe-S-bd"/>
</dbReference>
<dbReference type="PROSITE" id="PS51379">
    <property type="entry name" value="4FE4S_FER_2"/>
    <property type="match status" value="1"/>
</dbReference>
<name>A0A484HH79_9BACT</name>
<dbReference type="PROSITE" id="PS00198">
    <property type="entry name" value="4FE4S_FER_1"/>
    <property type="match status" value="1"/>
</dbReference>
<dbReference type="Pfam" id="PF13183">
    <property type="entry name" value="Fer4_8"/>
    <property type="match status" value="1"/>
</dbReference>
<dbReference type="EMBL" id="CAACVI010000002">
    <property type="protein sequence ID" value="VEN72980.1"/>
    <property type="molecule type" value="Genomic_DNA"/>
</dbReference>